<feature type="transmembrane region" description="Helical" evidence="1">
    <location>
        <begin position="107"/>
        <end position="123"/>
    </location>
</feature>
<dbReference type="Proteomes" id="UP000199227">
    <property type="component" value="Unassembled WGS sequence"/>
</dbReference>
<name>A0A1I5M9V1_9BACT</name>
<feature type="domain" description="MASE6" evidence="2">
    <location>
        <begin position="21"/>
        <end position="177"/>
    </location>
</feature>
<organism evidence="3 4">
    <name type="scientific">Hydrogenimonas thermophila</name>
    <dbReference type="NCBI Taxonomy" id="223786"/>
    <lineage>
        <taxon>Bacteria</taxon>
        <taxon>Pseudomonadati</taxon>
        <taxon>Campylobacterota</taxon>
        <taxon>Epsilonproteobacteria</taxon>
        <taxon>Campylobacterales</taxon>
        <taxon>Hydrogenimonadaceae</taxon>
        <taxon>Hydrogenimonas</taxon>
    </lineage>
</organism>
<dbReference type="RefSeq" id="WP_092911045.1">
    <property type="nucleotide sequence ID" value="NZ_FOXB01000005.1"/>
</dbReference>
<proteinExistence type="predicted"/>
<feature type="transmembrane region" description="Helical" evidence="1">
    <location>
        <begin position="30"/>
        <end position="49"/>
    </location>
</feature>
<feature type="transmembrane region" description="Helical" evidence="1">
    <location>
        <begin position="158"/>
        <end position="180"/>
    </location>
</feature>
<dbReference type="AlphaFoldDB" id="A0A1I5M9V1"/>
<dbReference type="InterPro" id="IPR048435">
    <property type="entry name" value="MASE6"/>
</dbReference>
<evidence type="ECO:0000313" key="4">
    <source>
        <dbReference type="Proteomes" id="UP000199227"/>
    </source>
</evidence>
<keyword evidence="1" id="KW-0812">Transmembrane</keyword>
<evidence type="ECO:0000313" key="3">
    <source>
        <dbReference type="EMBL" id="SFP06273.1"/>
    </source>
</evidence>
<evidence type="ECO:0000256" key="1">
    <source>
        <dbReference type="SAM" id="Phobius"/>
    </source>
</evidence>
<feature type="transmembrane region" description="Helical" evidence="1">
    <location>
        <begin position="128"/>
        <end position="146"/>
    </location>
</feature>
<feature type="transmembrane region" description="Helical" evidence="1">
    <location>
        <begin position="82"/>
        <end position="101"/>
    </location>
</feature>
<dbReference type="EMBL" id="FOXB01000005">
    <property type="protein sequence ID" value="SFP06273.1"/>
    <property type="molecule type" value="Genomic_DNA"/>
</dbReference>
<dbReference type="STRING" id="223786.SAMN05216234_10573"/>
<keyword evidence="1" id="KW-0472">Membrane</keyword>
<feature type="transmembrane region" description="Helical" evidence="1">
    <location>
        <begin position="55"/>
        <end position="70"/>
    </location>
</feature>
<sequence length="207" mass="24488">MSFKTVYDLITANIDSNDYFQLRKEMIVRVFLYIATVILILFTFINLFIYKNYPVAFLDIIASIISLYSIKKLKNRNTLNLAVNISSFNLFFFFLIFLILNKNNDNGLFWIMFLPIFIIPLNGHNRGLIISLIFYAIAFTIAYFGIDEWQNGNWNFHSYIRFVISSLVLLYVIYVNELAIYRSNVLLSEKEKENKEYLKKLQEMAQI</sequence>
<dbReference type="Pfam" id="PF20966">
    <property type="entry name" value="MASE6"/>
    <property type="match status" value="1"/>
</dbReference>
<gene>
    <name evidence="3" type="ORF">SAMN05216234_10573</name>
</gene>
<accession>A0A1I5M9V1</accession>
<keyword evidence="1" id="KW-1133">Transmembrane helix</keyword>
<reference evidence="3 4" key="1">
    <citation type="submission" date="2016-10" db="EMBL/GenBank/DDBJ databases">
        <authorList>
            <person name="de Groot N.N."/>
        </authorList>
    </citation>
    <scope>NUCLEOTIDE SEQUENCE [LARGE SCALE GENOMIC DNA]</scope>
    <source>
        <strain evidence="3 4">EP1-55-1</strain>
    </source>
</reference>
<protein>
    <recommendedName>
        <fullName evidence="2">MASE6 domain-containing protein</fullName>
    </recommendedName>
</protein>
<keyword evidence="4" id="KW-1185">Reference proteome</keyword>
<evidence type="ECO:0000259" key="2">
    <source>
        <dbReference type="Pfam" id="PF20966"/>
    </source>
</evidence>